<keyword evidence="8" id="KW-0479">Metal-binding</keyword>
<evidence type="ECO:0000256" key="2">
    <source>
        <dbReference type="ARBA" id="ARBA00001966"/>
    </source>
</evidence>
<evidence type="ECO:0000259" key="13">
    <source>
        <dbReference type="Pfam" id="PF01568"/>
    </source>
</evidence>
<reference evidence="17 18" key="1">
    <citation type="journal article" date="2019" name="Mar. Drugs">
        <title>Comparative Genomics and CAZyme Genome Repertoires of Marine Zobellia amurskyensis KMM 3526(T) and Zobellia laminariae KMM 3676(T).</title>
        <authorList>
            <person name="Chernysheva N."/>
            <person name="Bystritskaya E."/>
            <person name="Stenkova A."/>
            <person name="Golovkin I."/>
            <person name="Nedashkovskaya O."/>
            <person name="Isaeva M."/>
        </authorList>
    </citation>
    <scope>NUCLEOTIDE SEQUENCE [LARGE SCALE GENOMIC DNA]</scope>
    <source>
        <strain evidence="17 18">KMM 3526</strain>
    </source>
</reference>
<dbReference type="InterPro" id="IPR006657">
    <property type="entry name" value="MoPterin_dinucl-bd_dom"/>
</dbReference>
<dbReference type="AlphaFoldDB" id="A0A7X2ZXW7"/>
<comment type="cofactor">
    <cofactor evidence="2">
        <name>[4Fe-4S] cluster</name>
        <dbReference type="ChEBI" id="CHEBI:49883"/>
    </cofactor>
</comment>
<dbReference type="SUPFAM" id="SSF50692">
    <property type="entry name" value="ADC-like"/>
    <property type="match status" value="1"/>
</dbReference>
<comment type="caution">
    <text evidence="17">The sequence shown here is derived from an EMBL/GenBank/DDBJ whole genome shotgun (WGS) entry which is preliminary data.</text>
</comment>
<organism evidence="17 18">
    <name type="scientific">Zobellia amurskyensis</name>
    <dbReference type="NCBI Taxonomy" id="248905"/>
    <lineage>
        <taxon>Bacteria</taxon>
        <taxon>Pseudomonadati</taxon>
        <taxon>Bacteroidota</taxon>
        <taxon>Flavobacteriia</taxon>
        <taxon>Flavobacteriales</taxon>
        <taxon>Flavobacteriaceae</taxon>
        <taxon>Zobellia</taxon>
    </lineage>
</organism>
<comment type="pathway">
    <text evidence="4">Nitrogen metabolism; nitrate reduction (assimilation).</text>
</comment>
<dbReference type="PRINTS" id="PR00411">
    <property type="entry name" value="PNDRDTASEI"/>
</dbReference>
<dbReference type="Proteomes" id="UP000540519">
    <property type="component" value="Unassembled WGS sequence"/>
</dbReference>
<keyword evidence="18" id="KW-1185">Reference proteome</keyword>
<feature type="domain" description="Molybdopterin dinucleotide-binding" evidence="13">
    <location>
        <begin position="4"/>
        <end position="88"/>
    </location>
</feature>
<sequence>THIPQPYLEMNKVDAYLRKLKEGDIAVIKSRRGEVQVKVKINFDIRERVVFLPMHWGKVLNNDFGRANNLTNDIVDPVSKEPDFKYCAVQVEKFVKPVQKIIVIGAGAAAYRFIQSYREKNKKDELHVFSKEKDPFYNRVLLPEYVSDELSWEALEKLKSGELQKLNVNLHSGIGISDVNTSMKQVTDSYGLIHSYDLLIMATGSRAFVPSEVQIELPGRFTMRERGDADKLKQYLQKTGLPATEQHVVIVGGGLLGLELAAALKKIDINISIVQRAPRLMERQLDRVASRLLAEDVTERNINLYFDNEVSTVFEEKENPFRLLVNLKTGRTIQCNAIVYAIGTRPNIELAKKADLTTRRGVLVNSYLQTNNPSIFALGEIAEFNNSLFGITSAAEQQADIAANYILGDYSSIYNGSVLMNILKFENLDLCSIGMVNAPSDDSSYEEIILMDVSKRFYKKCIVKDDTLKGAILMGDKNEFAEFKRLIEEEIELSEKRNELLRGATTSVPLKGKLVCSCSQVGEGNVIDAIAGGCSDFNTLCSETGAGLGCGSCKPEVKAILNKQLQLAN</sequence>
<dbReference type="GO" id="GO:0016491">
    <property type="term" value="F:oxidoreductase activity"/>
    <property type="evidence" value="ECO:0007669"/>
    <property type="project" value="UniProtKB-KW"/>
</dbReference>
<dbReference type="PRINTS" id="PR00368">
    <property type="entry name" value="FADPNR"/>
</dbReference>
<dbReference type="Gene3D" id="3.50.50.60">
    <property type="entry name" value="FAD/NAD(P)-binding domain"/>
    <property type="match status" value="2"/>
</dbReference>
<dbReference type="InterPro" id="IPR052034">
    <property type="entry name" value="NasD-like"/>
</dbReference>
<dbReference type="Pfam" id="PF01568">
    <property type="entry name" value="Molydop_binding"/>
    <property type="match status" value="1"/>
</dbReference>
<dbReference type="InterPro" id="IPR041575">
    <property type="entry name" value="Rubredoxin_C"/>
</dbReference>
<feature type="domain" description="BFD-like [2Fe-2S]-binding" evidence="14">
    <location>
        <begin position="514"/>
        <end position="562"/>
    </location>
</feature>
<feature type="domain" description="FAD/NAD(P)-binding" evidence="15">
    <location>
        <begin position="100"/>
        <end position="398"/>
    </location>
</feature>
<evidence type="ECO:0000256" key="9">
    <source>
        <dbReference type="ARBA" id="ARBA00022827"/>
    </source>
</evidence>
<evidence type="ECO:0000259" key="16">
    <source>
        <dbReference type="Pfam" id="PF18267"/>
    </source>
</evidence>
<dbReference type="InterPro" id="IPR041854">
    <property type="entry name" value="BFD-like_2Fe2S-bd_dom_sf"/>
</dbReference>
<dbReference type="GO" id="GO:0051536">
    <property type="term" value="F:iron-sulfur cluster binding"/>
    <property type="evidence" value="ECO:0007669"/>
    <property type="project" value="UniProtKB-KW"/>
</dbReference>
<dbReference type="EMBL" id="RCNR01000095">
    <property type="protein sequence ID" value="MUH38334.1"/>
    <property type="molecule type" value="Genomic_DNA"/>
</dbReference>
<dbReference type="Gene3D" id="3.30.390.30">
    <property type="match status" value="1"/>
</dbReference>
<keyword evidence="9" id="KW-0274">FAD</keyword>
<evidence type="ECO:0000256" key="7">
    <source>
        <dbReference type="ARBA" id="ARBA00022630"/>
    </source>
</evidence>
<evidence type="ECO:0000256" key="10">
    <source>
        <dbReference type="ARBA" id="ARBA00023002"/>
    </source>
</evidence>
<gene>
    <name evidence="17" type="ORF">D9O36_21020</name>
</gene>
<proteinExistence type="inferred from homology"/>
<dbReference type="CDD" id="cd19942">
    <property type="entry name" value="Fer2_BFD-like"/>
    <property type="match status" value="1"/>
</dbReference>
<dbReference type="InterPro" id="IPR007419">
    <property type="entry name" value="BFD-like_2Fe2S-bd_dom"/>
</dbReference>
<dbReference type="InterPro" id="IPR023753">
    <property type="entry name" value="FAD/NAD-binding_dom"/>
</dbReference>
<dbReference type="PANTHER" id="PTHR43809:SF1">
    <property type="entry name" value="NITRITE REDUCTASE (NADH) LARGE SUBUNIT"/>
    <property type="match status" value="1"/>
</dbReference>
<accession>A0A7X2ZXW7</accession>
<evidence type="ECO:0000256" key="8">
    <source>
        <dbReference type="ARBA" id="ARBA00022723"/>
    </source>
</evidence>
<dbReference type="GO" id="GO:0046872">
    <property type="term" value="F:metal ion binding"/>
    <property type="evidence" value="ECO:0007669"/>
    <property type="project" value="UniProtKB-KW"/>
</dbReference>
<feature type="domain" description="NADH-rubredoxin oxidoreductase C-terminal" evidence="16">
    <location>
        <begin position="420"/>
        <end position="491"/>
    </location>
</feature>
<dbReference type="InterPro" id="IPR016156">
    <property type="entry name" value="FAD/NAD-linked_Rdtase_dimer_sf"/>
</dbReference>
<evidence type="ECO:0000256" key="4">
    <source>
        <dbReference type="ARBA" id="ARBA00005096"/>
    </source>
</evidence>
<name>A0A7X2ZXW7_9FLAO</name>
<evidence type="ECO:0000256" key="12">
    <source>
        <dbReference type="ARBA" id="ARBA00023014"/>
    </source>
</evidence>
<keyword evidence="12" id="KW-0411">Iron-sulfur</keyword>
<comment type="similarity">
    <text evidence="5">Belongs to the nitrite and sulfite reductase 4Fe-4S domain family.</text>
</comment>
<keyword evidence="7" id="KW-0285">Flavoprotein</keyword>
<dbReference type="SUPFAM" id="SSF51905">
    <property type="entry name" value="FAD/NAD(P)-binding domain"/>
    <property type="match status" value="2"/>
</dbReference>
<dbReference type="Pfam" id="PF04324">
    <property type="entry name" value="Fer2_BFD"/>
    <property type="match status" value="1"/>
</dbReference>
<dbReference type="Gene3D" id="2.40.40.20">
    <property type="match status" value="1"/>
</dbReference>
<keyword evidence="10" id="KW-0560">Oxidoreductase</keyword>
<evidence type="ECO:0000259" key="14">
    <source>
        <dbReference type="Pfam" id="PF04324"/>
    </source>
</evidence>
<comment type="cofactor">
    <cofactor evidence="1">
        <name>siroheme</name>
        <dbReference type="ChEBI" id="CHEBI:60052"/>
    </cofactor>
</comment>
<evidence type="ECO:0000313" key="18">
    <source>
        <dbReference type="Proteomes" id="UP000540519"/>
    </source>
</evidence>
<evidence type="ECO:0000256" key="11">
    <source>
        <dbReference type="ARBA" id="ARBA00023004"/>
    </source>
</evidence>
<evidence type="ECO:0000259" key="15">
    <source>
        <dbReference type="Pfam" id="PF07992"/>
    </source>
</evidence>
<evidence type="ECO:0000256" key="3">
    <source>
        <dbReference type="ARBA" id="ARBA00001974"/>
    </source>
</evidence>
<dbReference type="RefSeq" id="WP_166521651.1">
    <property type="nucleotide sequence ID" value="NZ_RCNR01000095.1"/>
</dbReference>
<evidence type="ECO:0000313" key="17">
    <source>
        <dbReference type="EMBL" id="MUH38334.1"/>
    </source>
</evidence>
<dbReference type="Pfam" id="PF18267">
    <property type="entry name" value="Rubredoxin_C"/>
    <property type="match status" value="1"/>
</dbReference>
<keyword evidence="11" id="KW-0408">Iron</keyword>
<comment type="cofactor">
    <cofactor evidence="3">
        <name>FAD</name>
        <dbReference type="ChEBI" id="CHEBI:57692"/>
    </cofactor>
</comment>
<dbReference type="GO" id="GO:0043546">
    <property type="term" value="F:molybdopterin cofactor binding"/>
    <property type="evidence" value="ECO:0007669"/>
    <property type="project" value="InterPro"/>
</dbReference>
<protein>
    <submittedName>
        <fullName evidence="17">NAD(P)H-nitrite reductase</fullName>
    </submittedName>
</protein>
<evidence type="ECO:0000256" key="6">
    <source>
        <dbReference type="ARBA" id="ARBA00022617"/>
    </source>
</evidence>
<dbReference type="InterPro" id="IPR009010">
    <property type="entry name" value="Asp_de-COase-like_dom_sf"/>
</dbReference>
<dbReference type="Pfam" id="PF07992">
    <property type="entry name" value="Pyr_redox_2"/>
    <property type="match status" value="1"/>
</dbReference>
<feature type="non-terminal residue" evidence="17">
    <location>
        <position position="1"/>
    </location>
</feature>
<dbReference type="InterPro" id="IPR036188">
    <property type="entry name" value="FAD/NAD-bd_sf"/>
</dbReference>
<evidence type="ECO:0000256" key="5">
    <source>
        <dbReference type="ARBA" id="ARBA00010429"/>
    </source>
</evidence>
<keyword evidence="6" id="KW-0349">Heme</keyword>
<evidence type="ECO:0000256" key="1">
    <source>
        <dbReference type="ARBA" id="ARBA00001929"/>
    </source>
</evidence>
<dbReference type="Gene3D" id="1.10.10.1100">
    <property type="entry name" value="BFD-like [2Fe-2S]-binding domain"/>
    <property type="match status" value="1"/>
</dbReference>
<dbReference type="PANTHER" id="PTHR43809">
    <property type="entry name" value="NITRITE REDUCTASE (NADH) LARGE SUBUNIT"/>
    <property type="match status" value="1"/>
</dbReference>